<keyword evidence="5" id="KW-0812">Transmembrane</keyword>
<dbReference type="EMBL" id="JAPOHD010000017">
    <property type="protein sequence ID" value="MCY1720524.1"/>
    <property type="molecule type" value="Genomic_DNA"/>
</dbReference>
<evidence type="ECO:0000256" key="3">
    <source>
        <dbReference type="ARBA" id="ARBA00023004"/>
    </source>
</evidence>
<feature type="transmembrane region" description="Helical" evidence="5">
    <location>
        <begin position="182"/>
        <end position="200"/>
    </location>
</feature>
<keyword evidence="5" id="KW-0472">Membrane</keyword>
<keyword evidence="8" id="KW-1185">Reference proteome</keyword>
<dbReference type="Gene3D" id="3.90.10.10">
    <property type="entry name" value="Cytochrome C3"/>
    <property type="match status" value="2"/>
</dbReference>
<feature type="domain" description="Cytochrome c" evidence="6">
    <location>
        <begin position="49"/>
        <end position="141"/>
    </location>
</feature>
<keyword evidence="3 4" id="KW-0408">Iron</keyword>
<dbReference type="Proteomes" id="UP001145087">
    <property type="component" value="Unassembled WGS sequence"/>
</dbReference>
<evidence type="ECO:0000256" key="5">
    <source>
        <dbReference type="SAM" id="Phobius"/>
    </source>
</evidence>
<dbReference type="InterPro" id="IPR036280">
    <property type="entry name" value="Multihaem_cyt_sf"/>
</dbReference>
<dbReference type="GO" id="GO:0046872">
    <property type="term" value="F:metal ion binding"/>
    <property type="evidence" value="ECO:0007669"/>
    <property type="project" value="UniProtKB-KW"/>
</dbReference>
<dbReference type="InterPro" id="IPR009056">
    <property type="entry name" value="Cyt_c-like_dom"/>
</dbReference>
<gene>
    <name evidence="7" type="ORF">OU798_09240</name>
</gene>
<dbReference type="GO" id="GO:0020037">
    <property type="term" value="F:heme binding"/>
    <property type="evidence" value="ECO:0007669"/>
    <property type="project" value="InterPro"/>
</dbReference>
<dbReference type="Gene3D" id="1.10.760.10">
    <property type="entry name" value="Cytochrome c-like domain"/>
    <property type="match status" value="1"/>
</dbReference>
<keyword evidence="5" id="KW-1133">Transmembrane helix</keyword>
<dbReference type="GO" id="GO:0009055">
    <property type="term" value="F:electron transfer activity"/>
    <property type="evidence" value="ECO:0007669"/>
    <property type="project" value="InterPro"/>
</dbReference>
<feature type="transmembrane region" description="Helical" evidence="5">
    <location>
        <begin position="155"/>
        <end position="175"/>
    </location>
</feature>
<dbReference type="RefSeq" id="WP_343332856.1">
    <property type="nucleotide sequence ID" value="NZ_JAPOHD010000017.1"/>
</dbReference>
<accession>A0A9X3J4K7</accession>
<keyword evidence="2 4" id="KW-0479">Metal-binding</keyword>
<evidence type="ECO:0000256" key="1">
    <source>
        <dbReference type="ARBA" id="ARBA00022617"/>
    </source>
</evidence>
<dbReference type="Pfam" id="PF14522">
    <property type="entry name" value="Cytochrome_C7"/>
    <property type="match status" value="1"/>
</dbReference>
<dbReference type="InterPro" id="IPR029467">
    <property type="entry name" value="Cyt_c7-like"/>
</dbReference>
<dbReference type="PANTHER" id="PTHR39425:SF1">
    <property type="entry name" value="CYTOCHROME C7-LIKE DOMAIN-CONTAINING PROTEIN"/>
    <property type="match status" value="1"/>
</dbReference>
<sequence length="386" mass="43718">MREYFLGGSYMKKRPIFFSLLVFVACFILSTNIYAETNESVVSDGHSHEDIARGERFFKGLLPFDRKYSSCVSCHNLKQVDTLNWNPSAMDIAMKFVDKDYETFQASVLNPSGKKMEASHVNFNISEEDLKTVKVYLDDLAHHGTHPVKPTFNNLILFLFLGLLITWAVIELIFLKKIKLKLIPVIILLGAFGWQVNMIVTDAIRLSRQQDYAPDQPIKFSHKVHAGDNGIDCMYCHTTVEQGKSAGIPATNLCMNCHVIIREGTNSGKFEIAKVVDAAENGKPVEWNRIHNLPDHVFFSHAVHVGSGKLDCAQCHGAVEEMDIMRQESELSMGWCINCHRDTEVDIMNNGYYQHHIERQEELQSGARDKVTANDVGANDCMRCHY</sequence>
<dbReference type="AlphaFoldDB" id="A0A9X3J4K7"/>
<dbReference type="PROSITE" id="PS51007">
    <property type="entry name" value="CYTC"/>
    <property type="match status" value="1"/>
</dbReference>
<dbReference type="CDD" id="cd08168">
    <property type="entry name" value="Cytochrom_C3"/>
    <property type="match status" value="1"/>
</dbReference>
<dbReference type="SUPFAM" id="SSF46626">
    <property type="entry name" value="Cytochrome c"/>
    <property type="match status" value="1"/>
</dbReference>
<evidence type="ECO:0000256" key="4">
    <source>
        <dbReference type="PROSITE-ProRule" id="PRU00433"/>
    </source>
</evidence>
<organism evidence="7 8">
    <name type="scientific">Draconibacterium aestuarii</name>
    <dbReference type="NCBI Taxonomy" id="2998507"/>
    <lineage>
        <taxon>Bacteria</taxon>
        <taxon>Pseudomonadati</taxon>
        <taxon>Bacteroidota</taxon>
        <taxon>Bacteroidia</taxon>
        <taxon>Marinilabiliales</taxon>
        <taxon>Prolixibacteraceae</taxon>
        <taxon>Draconibacterium</taxon>
    </lineage>
</organism>
<dbReference type="PANTHER" id="PTHR39425">
    <property type="entry name" value="LIPOPROTEIN CYTOCHROME C"/>
    <property type="match status" value="1"/>
</dbReference>
<proteinExistence type="predicted"/>
<protein>
    <submittedName>
        <fullName evidence="7">Cytochrome c3 family protein</fullName>
    </submittedName>
</protein>
<evidence type="ECO:0000313" key="8">
    <source>
        <dbReference type="Proteomes" id="UP001145087"/>
    </source>
</evidence>
<evidence type="ECO:0000256" key="2">
    <source>
        <dbReference type="ARBA" id="ARBA00022723"/>
    </source>
</evidence>
<comment type="caution">
    <text evidence="7">The sequence shown here is derived from an EMBL/GenBank/DDBJ whole genome shotgun (WGS) entry which is preliminary data.</text>
</comment>
<name>A0A9X3J4K7_9BACT</name>
<reference evidence="7" key="1">
    <citation type="submission" date="2022-11" db="EMBL/GenBank/DDBJ databases">
        <title>Marilongibacter aestuarii gen. nov., sp. nov., isolated from tidal flat sediment.</title>
        <authorList>
            <person name="Jiayan W."/>
        </authorList>
    </citation>
    <scope>NUCLEOTIDE SEQUENCE</scope>
    <source>
        <strain evidence="7">Z1-6</strain>
    </source>
</reference>
<dbReference type="PROSITE" id="PS51257">
    <property type="entry name" value="PROKAR_LIPOPROTEIN"/>
    <property type="match status" value="1"/>
</dbReference>
<evidence type="ECO:0000259" key="6">
    <source>
        <dbReference type="PROSITE" id="PS51007"/>
    </source>
</evidence>
<keyword evidence="1 4" id="KW-0349">Heme</keyword>
<evidence type="ECO:0000313" key="7">
    <source>
        <dbReference type="EMBL" id="MCY1720524.1"/>
    </source>
</evidence>
<dbReference type="InterPro" id="IPR036909">
    <property type="entry name" value="Cyt_c-like_dom_sf"/>
</dbReference>
<dbReference type="SUPFAM" id="SSF48695">
    <property type="entry name" value="Multiheme cytochromes"/>
    <property type="match status" value="1"/>
</dbReference>